<dbReference type="InterPro" id="IPR020823">
    <property type="entry name" value="Cell_div_FtsA"/>
</dbReference>
<dbReference type="NCBIfam" id="TIGR01174">
    <property type="entry name" value="ftsA"/>
    <property type="match status" value="1"/>
</dbReference>
<dbReference type="Gene3D" id="3.30.420.40">
    <property type="match status" value="2"/>
</dbReference>
<dbReference type="CDD" id="cd24048">
    <property type="entry name" value="ASKHA_NBD_FtsA"/>
    <property type="match status" value="1"/>
</dbReference>
<comment type="subunit">
    <text evidence="5">Self-interacts. Interacts with FtsZ.</text>
</comment>
<evidence type="ECO:0000256" key="2">
    <source>
        <dbReference type="ARBA" id="ARBA00022618"/>
    </source>
</evidence>
<keyword evidence="4 5" id="KW-0131">Cell cycle</keyword>
<dbReference type="InterPro" id="IPR043129">
    <property type="entry name" value="ATPase_NBD"/>
</dbReference>
<dbReference type="Pfam" id="PF14450">
    <property type="entry name" value="FtsA"/>
    <property type="match status" value="1"/>
</dbReference>
<dbReference type="AlphaFoldDB" id="A0A1L6MW72"/>
<dbReference type="RefSeq" id="WP_075276335.1">
    <property type="nucleotide sequence ID" value="NZ_CP016908.1"/>
</dbReference>
<accession>A0A1L6MW72</accession>
<comment type="subcellular location">
    <subcellularLocation>
        <location evidence="5">Cell membrane</location>
        <topology evidence="5">Peripheral membrane protein</topology>
        <orientation evidence="5">Cytoplasmic side</orientation>
    </subcellularLocation>
    <text evidence="5">Localizes to the Z ring in an FtsZ-dependent manner. Targeted to the membrane through a conserved C-terminal amphipathic helix.</text>
</comment>
<evidence type="ECO:0000256" key="3">
    <source>
        <dbReference type="ARBA" id="ARBA00023136"/>
    </source>
</evidence>
<dbReference type="HAMAP" id="MF_02033">
    <property type="entry name" value="FtsA"/>
    <property type="match status" value="1"/>
</dbReference>
<dbReference type="STRING" id="1882918.BCY86_02615"/>
<keyword evidence="3 5" id="KW-0472">Membrane</keyword>
<proteinExistence type="inferred from homology"/>
<dbReference type="GO" id="GO:0032153">
    <property type="term" value="C:cell division site"/>
    <property type="evidence" value="ECO:0007669"/>
    <property type="project" value="UniProtKB-UniRule"/>
</dbReference>
<dbReference type="Pfam" id="PF02491">
    <property type="entry name" value="SHS2_FTSA"/>
    <property type="match status" value="1"/>
</dbReference>
<evidence type="ECO:0000256" key="1">
    <source>
        <dbReference type="ARBA" id="ARBA00022475"/>
    </source>
</evidence>
<evidence type="ECO:0000313" key="8">
    <source>
        <dbReference type="EMBL" id="APR99688.1"/>
    </source>
</evidence>
<evidence type="ECO:0000256" key="4">
    <source>
        <dbReference type="ARBA" id="ARBA00023306"/>
    </source>
</evidence>
<protein>
    <recommendedName>
        <fullName evidence="5 6">Cell division protein FtsA</fullName>
    </recommendedName>
</protein>
<evidence type="ECO:0000259" key="7">
    <source>
        <dbReference type="SMART" id="SM00842"/>
    </source>
</evidence>
<gene>
    <name evidence="5" type="primary">ftsA</name>
    <name evidence="8" type="ORF">BCY86_02615</name>
</gene>
<dbReference type="SMART" id="SM00842">
    <property type="entry name" value="FtsA"/>
    <property type="match status" value="1"/>
</dbReference>
<dbReference type="PANTHER" id="PTHR32432">
    <property type="entry name" value="CELL DIVISION PROTEIN FTSA-RELATED"/>
    <property type="match status" value="1"/>
</dbReference>
<dbReference type="KEGG" id="pabo:BCY86_02615"/>
<dbReference type="PIRSF" id="PIRSF003101">
    <property type="entry name" value="FtsA"/>
    <property type="match status" value="1"/>
</dbReference>
<dbReference type="PANTHER" id="PTHR32432:SF4">
    <property type="entry name" value="CELL DIVISION PROTEIN FTSA"/>
    <property type="match status" value="1"/>
</dbReference>
<comment type="similarity">
    <text evidence="5 6">Belongs to the FtsA/MreB family.</text>
</comment>
<dbReference type="EMBL" id="CP016908">
    <property type="protein sequence ID" value="APR99688.1"/>
    <property type="molecule type" value="Genomic_DNA"/>
</dbReference>
<keyword evidence="1 5" id="KW-1003">Cell membrane</keyword>
<dbReference type="GO" id="GO:0009898">
    <property type="term" value="C:cytoplasmic side of plasma membrane"/>
    <property type="evidence" value="ECO:0007669"/>
    <property type="project" value="UniProtKB-UniRule"/>
</dbReference>
<evidence type="ECO:0000313" key="9">
    <source>
        <dbReference type="Proteomes" id="UP000185544"/>
    </source>
</evidence>
<dbReference type="SUPFAM" id="SSF53067">
    <property type="entry name" value="Actin-like ATPase domain"/>
    <property type="match status" value="2"/>
</dbReference>
<dbReference type="Proteomes" id="UP000185544">
    <property type="component" value="Chromosome"/>
</dbReference>
<evidence type="ECO:0000256" key="5">
    <source>
        <dbReference type="HAMAP-Rule" id="MF_02033"/>
    </source>
</evidence>
<dbReference type="GO" id="GO:0043093">
    <property type="term" value="P:FtsZ-dependent cytokinesis"/>
    <property type="evidence" value="ECO:0007669"/>
    <property type="project" value="UniProtKB-UniRule"/>
</dbReference>
<dbReference type="InterPro" id="IPR050696">
    <property type="entry name" value="FtsA/MreB"/>
</dbReference>
<reference evidence="8 9" key="1">
    <citation type="submission" date="2016-08" db="EMBL/GenBank/DDBJ databases">
        <title>Identification and validation of antigenic proteins from Pajaroellobacter abortibovis using de-novo genome sequence assembly and reverse vaccinology.</title>
        <authorList>
            <person name="Welly B.T."/>
            <person name="Miller M.R."/>
            <person name="Stott J.L."/>
            <person name="Blanchard M.T."/>
            <person name="Islas-Trejo A.D."/>
            <person name="O'Rourke S.M."/>
            <person name="Young A.E."/>
            <person name="Medrano J.F."/>
            <person name="Van Eenennaam A.L."/>
        </authorList>
    </citation>
    <scope>NUCLEOTIDE SEQUENCE [LARGE SCALE GENOMIC DNA]</scope>
    <source>
        <strain evidence="8 9">BTF92-0548A/99-0131</strain>
    </source>
</reference>
<keyword evidence="9" id="KW-1185">Reference proteome</keyword>
<keyword evidence="2 5" id="KW-0132">Cell division</keyword>
<dbReference type="OrthoDB" id="9810567at2"/>
<evidence type="ECO:0000256" key="6">
    <source>
        <dbReference type="PIRNR" id="PIRNR003101"/>
    </source>
</evidence>
<comment type="function">
    <text evidence="5 6">Cell division protein that is involved in the assembly of the Z ring. May serve as a membrane anchor for the Z ring.</text>
</comment>
<feature type="domain" description="SHS2" evidence="7">
    <location>
        <begin position="11"/>
        <end position="196"/>
    </location>
</feature>
<sequence>MNAPDATGEIVVGLDVGTTKVCAVVGEVVEDGITILGVSSVPCRGLRKGIVSNIDWTVRSIRDAIESAQTMAGVEIRTVYAGVAGSHIRAQMSDGVAAIGGGEVTRVDVERVLEGARAIPIDADRQILHVLPREFIVDTQDGIRDPVGMSGVRLGAKVNLITAATTCVQNVVRCAERCGLAVADVVLEVLASAEAVLSEDEKEIGAAVIDIGGGTTDILLYVDGGIAHTSVIPVGGMNVTSDIAAGLRTPMAEADRLKRLSGCALGRMVSDDEEIEVPGVGGHPPRRALRRVLSDIIEPRVEEILAVIRKRIEDTGLLEHLSAGVVLTGGAVLLEGMTEFAEEILGMPVRIGFPTGIKGITQLVQGPQFATGTGLVKFGAQVMRDYIWSESTSRGGMKARGVPQMGSELAEKEKGAKYGFWEWLKAAF</sequence>
<name>A0A1L6MW72_9BACT</name>
<organism evidence="8 9">
    <name type="scientific">Pajaroellobacter abortibovis</name>
    <dbReference type="NCBI Taxonomy" id="1882918"/>
    <lineage>
        <taxon>Bacteria</taxon>
        <taxon>Pseudomonadati</taxon>
        <taxon>Myxococcota</taxon>
        <taxon>Polyangia</taxon>
        <taxon>Polyangiales</taxon>
        <taxon>Polyangiaceae</taxon>
    </lineage>
</organism>
<dbReference type="InterPro" id="IPR003494">
    <property type="entry name" value="SHS2_FtsA"/>
</dbReference>